<dbReference type="Pfam" id="PF01391">
    <property type="entry name" value="Collagen"/>
    <property type="match status" value="2"/>
</dbReference>
<organism evidence="4 5">
    <name type="scientific">Magallana gigas</name>
    <name type="common">Pacific oyster</name>
    <name type="synonym">Crassostrea gigas</name>
    <dbReference type="NCBI Taxonomy" id="29159"/>
    <lineage>
        <taxon>Eukaryota</taxon>
        <taxon>Metazoa</taxon>
        <taxon>Spiralia</taxon>
        <taxon>Lophotrochozoa</taxon>
        <taxon>Mollusca</taxon>
        <taxon>Bivalvia</taxon>
        <taxon>Autobranchia</taxon>
        <taxon>Pteriomorphia</taxon>
        <taxon>Ostreida</taxon>
        <taxon>Ostreoidea</taxon>
        <taxon>Ostreidae</taxon>
        <taxon>Magallana</taxon>
    </lineage>
</organism>
<dbReference type="PANTHER" id="PTHR24023:SF1082">
    <property type="entry name" value="COLLAGEN TRIPLE HELIX REPEAT"/>
    <property type="match status" value="1"/>
</dbReference>
<proteinExistence type="predicted"/>
<dbReference type="OrthoDB" id="10062665at2759"/>
<dbReference type="InterPro" id="IPR002172">
    <property type="entry name" value="LDrepeatLR_classA_rpt"/>
</dbReference>
<dbReference type="SUPFAM" id="SSF57424">
    <property type="entry name" value="LDL receptor-like module"/>
    <property type="match status" value="2"/>
</dbReference>
<dbReference type="PRINTS" id="PR00261">
    <property type="entry name" value="LDLRECEPTOR"/>
</dbReference>
<name>A0A8W8K6X9_MAGGI</name>
<dbReference type="GO" id="GO:0005615">
    <property type="term" value="C:extracellular space"/>
    <property type="evidence" value="ECO:0007669"/>
    <property type="project" value="TreeGrafter"/>
</dbReference>
<dbReference type="SMART" id="SM00192">
    <property type="entry name" value="LDLa"/>
    <property type="match status" value="2"/>
</dbReference>
<dbReference type="InterPro" id="IPR023415">
    <property type="entry name" value="LDLR_class-A_CS"/>
</dbReference>
<comment type="caution">
    <text evidence="2">Lacks conserved residue(s) required for the propagation of feature annotation.</text>
</comment>
<dbReference type="PROSITE" id="PS50068">
    <property type="entry name" value="LDLRA_2"/>
    <property type="match status" value="2"/>
</dbReference>
<sequence length="675" mass="71889">MRTLEYSKCCALIVTFLTCVGATYFKTQLQALRTRPAVYYPYRTISGNSDGNFCSKSIITYQSKWCWDQIQHKWVARPQPVRQTVKQCCPGYEGQNCDKQCFTCDQYHKLSNQVTTLERELRNRGNTTPIITGRGQKGDPGLPGRQGPRGPQGEPGLVGLPGQKGDPGFPGPPGLTGERGGDGLPGEPGKPGRKGDPGPIGPRGLEGIPGSDGIMGPPGVPGPKGEKGDAAGDGITVDQYTFLVEKIDKLDKKNVTAGKDGLPGPPGPQGPEGIQGIPGSPGSKGVPGDRGLPGLPGTPGPIGLPGEPGRVGNPGPKGERGETGLPGAPGPMGPQGKAGINGEPGRPGTPGLPGTPGEKGEASQFPISVAEYKLLVNRVEELEKTVAICCAATTTPVSTTLPFRCEADQHMCGGSNPRCIPRSFVCDGLRDCDDGSDEFESVCGTFPPSCPEGLFACSNGQCVRTDAKCNGVADCSDGSDEVDCKDDDIDFSGDNSGVNRESTLVFELLGKKIGSEGEETDAPAPALDVNKTEYSLVGERINLKDGREGTSTSNINTHNGMDNQNKTRHASLRSLFDFIPPPPIPAQGKLRESLLSHVRNFSSCPECRNFALEHYQNDHIRLQREEVKEGVNFLQLYRAEPMQYVVNKNGGSNCSSPYLRRVWLLLIKILILRIF</sequence>
<dbReference type="EnsemblMetazoa" id="G2271.4">
    <property type="protein sequence ID" value="G2271.4:cds"/>
    <property type="gene ID" value="G2271"/>
</dbReference>
<dbReference type="InterPro" id="IPR008160">
    <property type="entry name" value="Collagen"/>
</dbReference>
<feature type="region of interest" description="Disordered" evidence="3">
    <location>
        <begin position="255"/>
        <end position="362"/>
    </location>
</feature>
<dbReference type="CDD" id="cd00112">
    <property type="entry name" value="LDLa"/>
    <property type="match status" value="2"/>
</dbReference>
<dbReference type="GO" id="GO:0031012">
    <property type="term" value="C:extracellular matrix"/>
    <property type="evidence" value="ECO:0007669"/>
    <property type="project" value="TreeGrafter"/>
</dbReference>
<feature type="disulfide bond" evidence="2">
    <location>
        <begin position="469"/>
        <end position="484"/>
    </location>
</feature>
<evidence type="ECO:0000256" key="2">
    <source>
        <dbReference type="PROSITE-ProRule" id="PRU00124"/>
    </source>
</evidence>
<feature type="compositionally biased region" description="Polar residues" evidence="3">
    <location>
        <begin position="549"/>
        <end position="564"/>
    </location>
</feature>
<evidence type="ECO:0000256" key="3">
    <source>
        <dbReference type="SAM" id="MobiDB-lite"/>
    </source>
</evidence>
<evidence type="ECO:0000313" key="4">
    <source>
        <dbReference type="EnsemblMetazoa" id="G2271.3:cds"/>
    </source>
</evidence>
<dbReference type="PANTHER" id="PTHR24023">
    <property type="entry name" value="COLLAGEN ALPHA"/>
    <property type="match status" value="1"/>
</dbReference>
<dbReference type="Gene3D" id="4.10.400.10">
    <property type="entry name" value="Low-density Lipoprotein Receptor"/>
    <property type="match status" value="1"/>
</dbReference>
<feature type="disulfide bond" evidence="2">
    <location>
        <begin position="457"/>
        <end position="475"/>
    </location>
</feature>
<evidence type="ECO:0000256" key="1">
    <source>
        <dbReference type="ARBA" id="ARBA00023157"/>
    </source>
</evidence>
<accession>A0A8W8K6X9</accession>
<feature type="compositionally biased region" description="Low complexity" evidence="3">
    <location>
        <begin position="271"/>
        <end position="295"/>
    </location>
</feature>
<dbReference type="PROSITE" id="PS01209">
    <property type="entry name" value="LDLRA_1"/>
    <property type="match status" value="1"/>
</dbReference>
<keyword evidence="5" id="KW-1185">Reference proteome</keyword>
<feature type="compositionally biased region" description="Low complexity" evidence="3">
    <location>
        <begin position="139"/>
        <end position="157"/>
    </location>
</feature>
<dbReference type="InterPro" id="IPR036055">
    <property type="entry name" value="LDL_receptor-like_sf"/>
</dbReference>
<dbReference type="AlphaFoldDB" id="A0A8W8K6X9"/>
<dbReference type="Proteomes" id="UP000005408">
    <property type="component" value="Unassembled WGS sequence"/>
</dbReference>
<dbReference type="Gene3D" id="2.40.128.620">
    <property type="match status" value="1"/>
</dbReference>
<dbReference type="EnsemblMetazoa" id="G2271.3">
    <property type="protein sequence ID" value="G2271.3:cds"/>
    <property type="gene ID" value="G2271"/>
</dbReference>
<protein>
    <recommendedName>
        <fullName evidence="6">Collagen alpha-1(XXI) chain</fullName>
    </recommendedName>
</protein>
<reference evidence="4" key="1">
    <citation type="submission" date="2022-08" db="UniProtKB">
        <authorList>
            <consortium name="EnsemblMetazoa"/>
        </authorList>
    </citation>
    <scope>IDENTIFICATION</scope>
    <source>
        <strain evidence="4">05x7-T-G4-1.051#20</strain>
    </source>
</reference>
<feature type="region of interest" description="Disordered" evidence="3">
    <location>
        <begin position="545"/>
        <end position="564"/>
    </location>
</feature>
<dbReference type="OMA" id="AKVANCC"/>
<feature type="disulfide bond" evidence="2">
    <location>
        <begin position="450"/>
        <end position="462"/>
    </location>
</feature>
<evidence type="ECO:0008006" key="6">
    <source>
        <dbReference type="Google" id="ProtNLM"/>
    </source>
</evidence>
<dbReference type="Pfam" id="PF00057">
    <property type="entry name" value="Ldl_recept_a"/>
    <property type="match status" value="2"/>
</dbReference>
<evidence type="ECO:0000313" key="5">
    <source>
        <dbReference type="Proteomes" id="UP000005408"/>
    </source>
</evidence>
<dbReference type="InterPro" id="IPR050149">
    <property type="entry name" value="Collagen_superfamily"/>
</dbReference>
<keyword evidence="1 2" id="KW-1015">Disulfide bond</keyword>
<feature type="region of interest" description="Disordered" evidence="3">
    <location>
        <begin position="118"/>
        <end position="233"/>
    </location>
</feature>